<dbReference type="CDD" id="cd12152">
    <property type="entry name" value="F1-ATPase_delta"/>
    <property type="match status" value="1"/>
</dbReference>
<dbReference type="GO" id="GO:0005886">
    <property type="term" value="C:plasma membrane"/>
    <property type="evidence" value="ECO:0007669"/>
    <property type="project" value="UniProtKB-SubCell"/>
</dbReference>
<gene>
    <name evidence="9" type="ORF">SAMN04489719_2332</name>
</gene>
<evidence type="ECO:0000256" key="2">
    <source>
        <dbReference type="ARBA" id="ARBA00005712"/>
    </source>
</evidence>
<dbReference type="RefSeq" id="WP_092667158.1">
    <property type="nucleotide sequence ID" value="NZ_LT629734.1"/>
</dbReference>
<comment type="similarity">
    <text evidence="2">Belongs to the ATPase epsilon chain family.</text>
</comment>
<keyword evidence="3" id="KW-0813">Transport</keyword>
<dbReference type="InterPro" id="IPR020546">
    <property type="entry name" value="ATP_synth_F1_dsu/esu_N"/>
</dbReference>
<keyword evidence="6" id="KW-0139">CF(1)</keyword>
<evidence type="ECO:0000313" key="10">
    <source>
        <dbReference type="Proteomes" id="UP000199649"/>
    </source>
</evidence>
<proteinExistence type="inferred from homology"/>
<dbReference type="PANTHER" id="PTHR13822:SF10">
    <property type="entry name" value="ATP SYNTHASE EPSILON CHAIN, CHLOROPLASTIC"/>
    <property type="match status" value="1"/>
</dbReference>
<evidence type="ECO:0000256" key="4">
    <source>
        <dbReference type="ARBA" id="ARBA00023065"/>
    </source>
</evidence>
<dbReference type="GO" id="GO:0045259">
    <property type="term" value="C:proton-transporting ATP synthase complex"/>
    <property type="evidence" value="ECO:0007669"/>
    <property type="project" value="UniProtKB-KW"/>
</dbReference>
<dbReference type="InterPro" id="IPR036771">
    <property type="entry name" value="ATPsynth_dsu/esu_N"/>
</dbReference>
<feature type="domain" description="ATP synthase F1 complex delta/epsilon subunit N-terminal" evidence="8">
    <location>
        <begin position="3"/>
        <end position="83"/>
    </location>
</feature>
<dbReference type="SUPFAM" id="SSF51344">
    <property type="entry name" value="Epsilon subunit of F1F0-ATP synthase N-terminal domain"/>
    <property type="match status" value="1"/>
</dbReference>
<evidence type="ECO:0000256" key="6">
    <source>
        <dbReference type="ARBA" id="ARBA00023196"/>
    </source>
</evidence>
<dbReference type="OrthoDB" id="9791445at2"/>
<keyword evidence="4" id="KW-0406">Ion transport</keyword>
<dbReference type="PANTHER" id="PTHR13822">
    <property type="entry name" value="ATP SYNTHASE DELTA/EPSILON CHAIN"/>
    <property type="match status" value="1"/>
</dbReference>
<dbReference type="EMBL" id="LT629734">
    <property type="protein sequence ID" value="SDS44343.1"/>
    <property type="molecule type" value="Genomic_DNA"/>
</dbReference>
<organism evidence="9 10">
    <name type="scientific">Agrococcus carbonis</name>
    <dbReference type="NCBI Taxonomy" id="684552"/>
    <lineage>
        <taxon>Bacteria</taxon>
        <taxon>Bacillati</taxon>
        <taxon>Actinomycetota</taxon>
        <taxon>Actinomycetes</taxon>
        <taxon>Micrococcales</taxon>
        <taxon>Microbacteriaceae</taxon>
        <taxon>Agrococcus</taxon>
    </lineage>
</organism>
<keyword evidence="10" id="KW-1185">Reference proteome</keyword>
<evidence type="ECO:0000256" key="1">
    <source>
        <dbReference type="ARBA" id="ARBA00004202"/>
    </source>
</evidence>
<protein>
    <submittedName>
        <fullName evidence="9">ATP synthase F1 subcomplex epsilon subunit</fullName>
    </submittedName>
</protein>
<keyword evidence="7" id="KW-0066">ATP synthesis</keyword>
<dbReference type="NCBIfam" id="NF009977">
    <property type="entry name" value="PRK13442.1"/>
    <property type="match status" value="1"/>
</dbReference>
<keyword evidence="5" id="KW-0472">Membrane</keyword>
<reference evidence="10" key="1">
    <citation type="submission" date="2016-10" db="EMBL/GenBank/DDBJ databases">
        <authorList>
            <person name="Varghese N."/>
            <person name="Submissions S."/>
        </authorList>
    </citation>
    <scope>NUCLEOTIDE SEQUENCE [LARGE SCALE GENOMIC DNA]</scope>
    <source>
        <strain evidence="10">DSM 22965</strain>
    </source>
</reference>
<evidence type="ECO:0000256" key="3">
    <source>
        <dbReference type="ARBA" id="ARBA00022448"/>
    </source>
</evidence>
<comment type="subcellular location">
    <subcellularLocation>
        <location evidence="1">Cell membrane</location>
        <topology evidence="1">Peripheral membrane protein</topology>
    </subcellularLocation>
</comment>
<dbReference type="Proteomes" id="UP000199649">
    <property type="component" value="Chromosome I"/>
</dbReference>
<evidence type="ECO:0000313" key="9">
    <source>
        <dbReference type="EMBL" id="SDS44343.1"/>
    </source>
</evidence>
<dbReference type="Pfam" id="PF02823">
    <property type="entry name" value="ATP-synt_DE_N"/>
    <property type="match status" value="1"/>
</dbReference>
<sequence length="86" mass="8964">MALTVSIVSAAEEVWTGEATQVIAKTVEGEIGILKGHEPVLAVLADEGQVRVTDASGTVHTVEAADGFLSVDHDRVEIVARNAKLA</sequence>
<evidence type="ECO:0000256" key="5">
    <source>
        <dbReference type="ARBA" id="ARBA00023136"/>
    </source>
</evidence>
<dbReference type="Gene3D" id="2.60.15.10">
    <property type="entry name" value="F0F1 ATP synthase delta/epsilon subunit, N-terminal"/>
    <property type="match status" value="1"/>
</dbReference>
<evidence type="ECO:0000256" key="7">
    <source>
        <dbReference type="ARBA" id="ARBA00023310"/>
    </source>
</evidence>
<dbReference type="AlphaFoldDB" id="A0A1H1S8X1"/>
<evidence type="ECO:0000259" key="8">
    <source>
        <dbReference type="Pfam" id="PF02823"/>
    </source>
</evidence>
<accession>A0A1H1S8X1</accession>
<dbReference type="STRING" id="684552.SAMN04489719_2332"/>
<dbReference type="GO" id="GO:0046933">
    <property type="term" value="F:proton-transporting ATP synthase activity, rotational mechanism"/>
    <property type="evidence" value="ECO:0007669"/>
    <property type="project" value="InterPro"/>
</dbReference>
<dbReference type="InterPro" id="IPR001469">
    <property type="entry name" value="ATP_synth_F1_dsu/esu"/>
</dbReference>
<name>A0A1H1S8X1_9MICO</name>